<evidence type="ECO:0000256" key="2">
    <source>
        <dbReference type="ARBA" id="ARBA00022448"/>
    </source>
</evidence>
<keyword evidence="11" id="KW-1185">Reference proteome</keyword>
<name>A0ABW5DAP4_9BACT</name>
<evidence type="ECO:0000313" key="10">
    <source>
        <dbReference type="EMBL" id="MFD2258062.1"/>
    </source>
</evidence>
<evidence type="ECO:0000256" key="3">
    <source>
        <dbReference type="ARBA" id="ARBA00022475"/>
    </source>
</evidence>
<keyword evidence="7 8" id="KW-0472">Membrane</keyword>
<feature type="transmembrane region" description="Helical" evidence="8">
    <location>
        <begin position="204"/>
        <end position="222"/>
    </location>
</feature>
<proteinExistence type="inferred from homology"/>
<keyword evidence="4" id="KW-0997">Cell inner membrane</keyword>
<feature type="transmembrane region" description="Helical" evidence="8">
    <location>
        <begin position="98"/>
        <end position="118"/>
    </location>
</feature>
<feature type="transmembrane region" description="Helical" evidence="8">
    <location>
        <begin position="361"/>
        <end position="383"/>
    </location>
</feature>
<evidence type="ECO:0000256" key="4">
    <source>
        <dbReference type="ARBA" id="ARBA00022519"/>
    </source>
</evidence>
<feature type="transmembrane region" description="Helical" evidence="8">
    <location>
        <begin position="537"/>
        <end position="559"/>
    </location>
</feature>
<dbReference type="Pfam" id="PF00528">
    <property type="entry name" value="BPD_transp_1"/>
    <property type="match status" value="2"/>
</dbReference>
<dbReference type="Proteomes" id="UP001597375">
    <property type="component" value="Unassembled WGS sequence"/>
</dbReference>
<feature type="transmembrane region" description="Helical" evidence="8">
    <location>
        <begin position="63"/>
        <end position="86"/>
    </location>
</feature>
<feature type="domain" description="ABC transmembrane type-1" evidence="9">
    <location>
        <begin position="357"/>
        <end position="554"/>
    </location>
</feature>
<feature type="transmembrane region" description="Helical" evidence="8">
    <location>
        <begin position="395"/>
        <end position="415"/>
    </location>
</feature>
<feature type="transmembrane region" description="Helical" evidence="8">
    <location>
        <begin position="481"/>
        <end position="503"/>
    </location>
</feature>
<evidence type="ECO:0000313" key="11">
    <source>
        <dbReference type="Proteomes" id="UP001597375"/>
    </source>
</evidence>
<keyword evidence="3" id="KW-1003">Cell membrane</keyword>
<feature type="transmembrane region" description="Helical" evidence="8">
    <location>
        <begin position="296"/>
        <end position="316"/>
    </location>
</feature>
<sequence>MMNRNLAWTIALAGMALFAVFFFYPAGMVMRQAFEMADDDGKTVWTWKVLGQIFSNPIYRQGLVNALCMGFASTASTLIIAFPLALIGHRYDFFGKRFLSVLILAPMILPPFVGAVGIKQMLGVNGALNALLIRSGAMDPMSPFDWLAEWRFGGMALMNALHLYPILYLNISAALSNLDPAMEQAAENLGCPPWKRFLRITLPLAMPGVFAGTSLVFIWSFTELGVPLVFDFARITPVQIFDGIKGLENNPVPYALAAVLLVIAVMVFAIAKVVLGKSALGAAPRPKGRNSTHKLSAVKSSICAGIFLGIFVIAFIPHAGVILLSLAERWYGTIIPGELTLRHYIEALGSGLVVPSIQNSLMYAGTATLLAVVVGVAMAWVIVRSDLKIRGWLDAMVMLPLAVPGLVMAFGYLALSQQGKPFHLLIGAGESPFLLLVVAYGIRRLPYVVRSAVAGLQQSNPALEEAARSLGASPLRMLQRVAVPLIAANLAAGAILGFAFSMLEVSDSLILAQQTQHYPITKAIYTLLSTLGNGTELAAALGVWSMVFLFVAIMGAAVLGGKRGSLFKL</sequence>
<evidence type="ECO:0000256" key="5">
    <source>
        <dbReference type="ARBA" id="ARBA00022692"/>
    </source>
</evidence>
<feature type="transmembrane region" description="Helical" evidence="8">
    <location>
        <begin position="421"/>
        <end position="442"/>
    </location>
</feature>
<evidence type="ECO:0000259" key="9">
    <source>
        <dbReference type="PROSITE" id="PS50928"/>
    </source>
</evidence>
<dbReference type="PANTHER" id="PTHR43357:SF4">
    <property type="entry name" value="INNER MEMBRANE ABC TRANSPORTER PERMEASE PROTEIN YDCV"/>
    <property type="match status" value="1"/>
</dbReference>
<dbReference type="EMBL" id="JBHUIT010000034">
    <property type="protein sequence ID" value="MFD2258062.1"/>
    <property type="molecule type" value="Genomic_DNA"/>
</dbReference>
<keyword evidence="2 8" id="KW-0813">Transport</keyword>
<keyword evidence="5 8" id="KW-0812">Transmembrane</keyword>
<dbReference type="InterPro" id="IPR000515">
    <property type="entry name" value="MetI-like"/>
</dbReference>
<dbReference type="SUPFAM" id="SSF161098">
    <property type="entry name" value="MetI-like"/>
    <property type="match status" value="2"/>
</dbReference>
<dbReference type="PANTHER" id="PTHR43357">
    <property type="entry name" value="INNER MEMBRANE ABC TRANSPORTER PERMEASE PROTEIN YDCV"/>
    <property type="match status" value="1"/>
</dbReference>
<feature type="transmembrane region" description="Helical" evidence="8">
    <location>
        <begin position="6"/>
        <end position="26"/>
    </location>
</feature>
<evidence type="ECO:0000256" key="1">
    <source>
        <dbReference type="ARBA" id="ARBA00004429"/>
    </source>
</evidence>
<comment type="subcellular location">
    <subcellularLocation>
        <location evidence="1">Cell inner membrane</location>
        <topology evidence="1">Multi-pass membrane protein</topology>
    </subcellularLocation>
    <subcellularLocation>
        <location evidence="8">Cell membrane</location>
        <topology evidence="8">Multi-pass membrane protein</topology>
    </subcellularLocation>
</comment>
<evidence type="ECO:0000256" key="6">
    <source>
        <dbReference type="ARBA" id="ARBA00022989"/>
    </source>
</evidence>
<organism evidence="10 11">
    <name type="scientific">Luteolibacter algae</name>
    <dbReference type="NCBI Taxonomy" id="454151"/>
    <lineage>
        <taxon>Bacteria</taxon>
        <taxon>Pseudomonadati</taxon>
        <taxon>Verrucomicrobiota</taxon>
        <taxon>Verrucomicrobiia</taxon>
        <taxon>Verrucomicrobiales</taxon>
        <taxon>Verrucomicrobiaceae</taxon>
        <taxon>Luteolibacter</taxon>
    </lineage>
</organism>
<evidence type="ECO:0000256" key="8">
    <source>
        <dbReference type="RuleBase" id="RU363032"/>
    </source>
</evidence>
<accession>A0ABW5DAP4</accession>
<feature type="transmembrane region" description="Helical" evidence="8">
    <location>
        <begin position="254"/>
        <end position="275"/>
    </location>
</feature>
<gene>
    <name evidence="10" type="ORF">ACFSSA_15380</name>
</gene>
<dbReference type="PROSITE" id="PS50928">
    <property type="entry name" value="ABC_TM1"/>
    <property type="match status" value="2"/>
</dbReference>
<dbReference type="CDD" id="cd06261">
    <property type="entry name" value="TM_PBP2"/>
    <property type="match status" value="2"/>
</dbReference>
<keyword evidence="6 8" id="KW-1133">Transmembrane helix</keyword>
<dbReference type="RefSeq" id="WP_386821505.1">
    <property type="nucleotide sequence ID" value="NZ_JBHUIT010000034.1"/>
</dbReference>
<dbReference type="InterPro" id="IPR035906">
    <property type="entry name" value="MetI-like_sf"/>
</dbReference>
<dbReference type="Gene3D" id="1.10.3720.10">
    <property type="entry name" value="MetI-like"/>
    <property type="match status" value="2"/>
</dbReference>
<comment type="similarity">
    <text evidence="8">Belongs to the binding-protein-dependent transport system permease family.</text>
</comment>
<protein>
    <submittedName>
        <fullName evidence="10">ABC transporter permease</fullName>
    </submittedName>
</protein>
<comment type="caution">
    <text evidence="10">The sequence shown here is derived from an EMBL/GenBank/DDBJ whole genome shotgun (WGS) entry which is preliminary data.</text>
</comment>
<feature type="domain" description="ABC transmembrane type-1" evidence="9">
    <location>
        <begin position="63"/>
        <end position="271"/>
    </location>
</feature>
<reference evidence="11" key="1">
    <citation type="journal article" date="2019" name="Int. J. Syst. Evol. Microbiol.">
        <title>The Global Catalogue of Microorganisms (GCM) 10K type strain sequencing project: providing services to taxonomists for standard genome sequencing and annotation.</title>
        <authorList>
            <consortium name="The Broad Institute Genomics Platform"/>
            <consortium name="The Broad Institute Genome Sequencing Center for Infectious Disease"/>
            <person name="Wu L."/>
            <person name="Ma J."/>
        </authorList>
    </citation>
    <scope>NUCLEOTIDE SEQUENCE [LARGE SCALE GENOMIC DNA]</scope>
    <source>
        <strain evidence="11">CGMCC 4.7106</strain>
    </source>
</reference>
<evidence type="ECO:0000256" key="7">
    <source>
        <dbReference type="ARBA" id="ARBA00023136"/>
    </source>
</evidence>